<dbReference type="EMBL" id="AP010968">
    <property type="protein sequence ID" value="BAJ32604.1"/>
    <property type="molecule type" value="Genomic_DNA"/>
</dbReference>
<dbReference type="Proteomes" id="UP000007076">
    <property type="component" value="Chromosome"/>
</dbReference>
<organism evidence="1 2">
    <name type="scientific">Kitasatospora setae (strain ATCC 33774 / DSM 43861 / JCM 3304 / KCC A-0304 / NBRC 14216 / KM-6054)</name>
    <name type="common">Streptomyces setae</name>
    <dbReference type="NCBI Taxonomy" id="452652"/>
    <lineage>
        <taxon>Bacteria</taxon>
        <taxon>Bacillati</taxon>
        <taxon>Actinomycetota</taxon>
        <taxon>Actinomycetes</taxon>
        <taxon>Kitasatosporales</taxon>
        <taxon>Streptomycetaceae</taxon>
        <taxon>Kitasatospora</taxon>
    </lineage>
</organism>
<proteinExistence type="predicted"/>
<dbReference type="PATRIC" id="fig|452652.3.peg.6870"/>
<dbReference type="KEGG" id="ksk:KSE_68460"/>
<protein>
    <recommendedName>
        <fullName evidence="3">PPM-type phosphatase domain-containing protein</fullName>
    </recommendedName>
</protein>
<sequence length="58" mass="6219">MERRGEDIDVSLARLSGLRLPADGPLDSLLDGTLAAIAPQDAEDDIALLVARVRHRPS</sequence>
<dbReference type="STRING" id="452652.KSE_68460"/>
<dbReference type="AlphaFoldDB" id="E4N370"/>
<reference evidence="1 2" key="1">
    <citation type="journal article" date="2010" name="DNA Res.">
        <title>Genome sequence of Kitasatospora setae NBRC 14216T: an evolutionary snapshot of the family Streptomycetaceae.</title>
        <authorList>
            <person name="Ichikawa N."/>
            <person name="Oguchi A."/>
            <person name="Ikeda H."/>
            <person name="Ishikawa J."/>
            <person name="Kitani S."/>
            <person name="Watanabe Y."/>
            <person name="Nakamura S."/>
            <person name="Katano Y."/>
            <person name="Kishi E."/>
            <person name="Sasagawa M."/>
            <person name="Ankai A."/>
            <person name="Fukui S."/>
            <person name="Hashimoto Y."/>
            <person name="Kamata S."/>
            <person name="Otoguro M."/>
            <person name="Tanikawa S."/>
            <person name="Nihira T."/>
            <person name="Horinouchi S."/>
            <person name="Ohnishi Y."/>
            <person name="Hayakawa M."/>
            <person name="Kuzuyama T."/>
            <person name="Arisawa A."/>
            <person name="Nomoto F."/>
            <person name="Miura H."/>
            <person name="Takahashi Y."/>
            <person name="Fujita N."/>
        </authorList>
    </citation>
    <scope>NUCLEOTIDE SEQUENCE [LARGE SCALE GENOMIC DNA]</scope>
    <source>
        <strain evidence="2">ATCC 33774 / DSM 43861 / JCM 3304 / KCC A-0304 / NBRC 14216 / KM-6054</strain>
    </source>
</reference>
<accession>E4N370</accession>
<evidence type="ECO:0008006" key="3">
    <source>
        <dbReference type="Google" id="ProtNLM"/>
    </source>
</evidence>
<name>E4N370_KITSK</name>
<gene>
    <name evidence="1" type="ordered locus">KSE_68460</name>
</gene>
<evidence type="ECO:0000313" key="2">
    <source>
        <dbReference type="Proteomes" id="UP000007076"/>
    </source>
</evidence>
<evidence type="ECO:0000313" key="1">
    <source>
        <dbReference type="EMBL" id="BAJ32604.1"/>
    </source>
</evidence>
<dbReference type="HOGENOM" id="CLU_2973438_0_0_11"/>
<keyword evidence="2" id="KW-1185">Reference proteome</keyword>